<dbReference type="Gene3D" id="1.50.10.10">
    <property type="match status" value="1"/>
</dbReference>
<dbReference type="AlphaFoldDB" id="A0A2N9VWK0"/>
<proteinExistence type="predicted"/>
<dbReference type="InterPro" id="IPR036249">
    <property type="entry name" value="Thioredoxin-like_sf"/>
</dbReference>
<dbReference type="OrthoDB" id="9762614at2"/>
<dbReference type="Gene3D" id="3.40.30.10">
    <property type="entry name" value="Glutaredoxin"/>
    <property type="match status" value="1"/>
</dbReference>
<dbReference type="InterPro" id="IPR008928">
    <property type="entry name" value="6-hairpin_glycosidase_sf"/>
</dbReference>
<dbReference type="SUPFAM" id="SSF52833">
    <property type="entry name" value="Thioredoxin-like"/>
    <property type="match status" value="1"/>
</dbReference>
<keyword evidence="3" id="KW-1185">Reference proteome</keyword>
<comment type="caution">
    <text evidence="2">The sequence shown here is derived from an EMBL/GenBank/DDBJ whole genome shotgun (WGS) entry which is preliminary data.</text>
</comment>
<name>A0A2N9VWK0_9HYPH</name>
<reference evidence="2 3" key="1">
    <citation type="journal article" date="2017" name="Int J Environ Stud">
        <title>Does the Miocene-Pliocene relict legume Oxytropis triphylla form nitrogen-fixing nodules with a combination of bacterial strains?</title>
        <authorList>
            <person name="Safronova V."/>
            <person name="Belimov A."/>
            <person name="Sazanova A."/>
            <person name="Kuznetsova I."/>
            <person name="Popova J."/>
            <person name="Andronov E."/>
            <person name="Verkhozina A."/>
            <person name="Tikhonovich I."/>
        </authorList>
    </citation>
    <scope>NUCLEOTIDE SEQUENCE [LARGE SCALE GENOMIC DNA]</scope>
    <source>
        <strain evidence="2 3">Tri-38</strain>
    </source>
</reference>
<dbReference type="KEGG" id="pht:BLM14_18900"/>
<evidence type="ECO:0000313" key="2">
    <source>
        <dbReference type="EMBL" id="PIO43868.1"/>
    </source>
</evidence>
<dbReference type="SUPFAM" id="SSF48208">
    <property type="entry name" value="Six-hairpin glycosidases"/>
    <property type="match status" value="1"/>
</dbReference>
<dbReference type="PIRSF" id="PIRSF006402">
    <property type="entry name" value="UCP006402_thioredoxin"/>
    <property type="match status" value="1"/>
</dbReference>
<accession>A0A2N9VWK0</accession>
<evidence type="ECO:0000259" key="1">
    <source>
        <dbReference type="Pfam" id="PF03190"/>
    </source>
</evidence>
<dbReference type="Pfam" id="PF03190">
    <property type="entry name" value="Thioredox_DsbH"/>
    <property type="match status" value="1"/>
</dbReference>
<evidence type="ECO:0000313" key="3">
    <source>
        <dbReference type="Proteomes" id="UP000232163"/>
    </source>
</evidence>
<dbReference type="PANTHER" id="PTHR42899">
    <property type="entry name" value="SPERMATOGENESIS-ASSOCIATED PROTEIN 20"/>
    <property type="match status" value="1"/>
</dbReference>
<gene>
    <name evidence="2" type="ORF">B5P45_14895</name>
</gene>
<dbReference type="InterPro" id="IPR004879">
    <property type="entry name" value="Ssp411-like_TRX"/>
</dbReference>
<dbReference type="GO" id="GO:0005975">
    <property type="term" value="P:carbohydrate metabolic process"/>
    <property type="evidence" value="ECO:0007669"/>
    <property type="project" value="InterPro"/>
</dbReference>
<sequence>MFQQANLLGHESSPYLRQHADNPVHWRPWGKAALEEARATDKPILLSVGYAACHWCHVMAHECFEDAEVAALLNALYVNIKVDREERPDIDQIYMAALAAMGEQGGWPLTMFLTPEAKPFWGGTYFPKHSRYGRPGFLDVLQSINRAWNEDRSRVAQNVEALTTHVSARLDAKAEASPLDQRLFDQFSENIHGMVDRTKGGLSGAPKFPNAPFMDALWLSWLRNGEKNHRDAFLLSLRTMLQGGIYDHLGGGLSRYSVDDEWLVPHFEKMLYDNAQFIRHATYAYAETGEELFRNRIEETIAWLQREMLVDGRFASSLDADSEGEEGRFYVWTTGEVPGSPEFDTFRRVYDVSEQGNWEGKTILNRLHSLDVLDVESEEQLKQARQALFALRENRIRPGRDDKALTDWNGLMIRALAEAGRAFERKDWLDLSLTAYRSISESMIDGRLPHSVLGDSRLFPGLSSDYAAMINAALSLYQATQDGTYIDDARHWLTMLDKWHRTDDGNYALSASDSADVIIRVRGDQDEAIPSATGQIMEAIARLAVVTSDETLRQHAERIAENALGRVLQQRYGQAGVLNSASLLLEPMKLVLVAPDKNHPLMQVADRHPDPRRVDIWIPFNKDKKIELLPGGGETTIKKPAAYLCRGLVCLAPVATEEALEALFRPTS</sequence>
<dbReference type="InterPro" id="IPR024705">
    <property type="entry name" value="Ssp411"/>
</dbReference>
<dbReference type="InterPro" id="IPR012341">
    <property type="entry name" value="6hp_glycosidase-like_sf"/>
</dbReference>
<dbReference type="EMBL" id="MZMT01000035">
    <property type="protein sequence ID" value="PIO43868.1"/>
    <property type="molecule type" value="Genomic_DNA"/>
</dbReference>
<organism evidence="2 3">
    <name type="scientific">Phyllobacterium zundukense</name>
    <dbReference type="NCBI Taxonomy" id="1867719"/>
    <lineage>
        <taxon>Bacteria</taxon>
        <taxon>Pseudomonadati</taxon>
        <taxon>Pseudomonadota</taxon>
        <taxon>Alphaproteobacteria</taxon>
        <taxon>Hyphomicrobiales</taxon>
        <taxon>Phyllobacteriaceae</taxon>
        <taxon>Phyllobacterium</taxon>
    </lineage>
</organism>
<feature type="domain" description="Spermatogenesis-associated protein 20-like TRX" evidence="1">
    <location>
        <begin position="6"/>
        <end position="166"/>
    </location>
</feature>
<dbReference type="RefSeq" id="WP_100000841.1">
    <property type="nucleotide sequence ID" value="NZ_CP017940.1"/>
</dbReference>
<dbReference type="Proteomes" id="UP000232163">
    <property type="component" value="Unassembled WGS sequence"/>
</dbReference>
<dbReference type="CDD" id="cd02955">
    <property type="entry name" value="SSP411"/>
    <property type="match status" value="1"/>
</dbReference>
<dbReference type="PANTHER" id="PTHR42899:SF1">
    <property type="entry name" value="SPERMATOGENESIS-ASSOCIATED PROTEIN 20"/>
    <property type="match status" value="1"/>
</dbReference>
<protein>
    <recommendedName>
        <fullName evidence="1">Spermatogenesis-associated protein 20-like TRX domain-containing protein</fullName>
    </recommendedName>
</protein>